<proteinExistence type="predicted"/>
<evidence type="ECO:0000313" key="4">
    <source>
        <dbReference type="Proteomes" id="UP001216510"/>
    </source>
</evidence>
<protein>
    <submittedName>
        <fullName evidence="3">PEPxxWA-CTERM sorting domain-containing protein</fullName>
    </submittedName>
</protein>
<dbReference type="Proteomes" id="UP001216510">
    <property type="component" value="Chromosome"/>
</dbReference>
<dbReference type="InterPro" id="IPR013424">
    <property type="entry name" value="Ice-binding_C"/>
</dbReference>
<organism evidence="3 4">
    <name type="scientific">Pseudoduganella chitinolytica</name>
    <dbReference type="NCBI Taxonomy" id="34070"/>
    <lineage>
        <taxon>Bacteria</taxon>
        <taxon>Pseudomonadati</taxon>
        <taxon>Pseudomonadota</taxon>
        <taxon>Betaproteobacteria</taxon>
        <taxon>Burkholderiales</taxon>
        <taxon>Oxalobacteraceae</taxon>
        <taxon>Telluria group</taxon>
        <taxon>Pseudoduganella</taxon>
    </lineage>
</organism>
<accession>A0ABY8BLP7</accession>
<keyword evidence="4" id="KW-1185">Reference proteome</keyword>
<sequence>MQLLSRAVCAAAICLSAASAQAFEPLIETTGFTLGTNASSPIPGIALLGQTATSATFSLYGITEGFPLSVDSSYQQYASDYLFWQNEYDIGVKAGYKITGITVTGSFHGALVPAEWTMPGVAGNELGFGFGTYHTEHPLESNWATTKNLDGRKDFALTLGKTALEGEFTLSFNGRNEVTAESVWYLDEWTNEQYWLGSSASAGLGELTMTVYIAAVPEPQTWAMLLGGLALAGAMARRRRQAS</sequence>
<name>A0ABY8BLP7_9BURK</name>
<gene>
    <name evidence="3" type="ORF">PX653_10795</name>
</gene>
<reference evidence="3 4" key="1">
    <citation type="submission" date="2023-02" db="EMBL/GenBank/DDBJ databases">
        <title>Gemone sequence of Telluria chitinolytica ACM 3522T.</title>
        <authorList>
            <person name="Frediansyah A."/>
            <person name="Miess H."/>
            <person name="Gross H."/>
        </authorList>
    </citation>
    <scope>NUCLEOTIDE SEQUENCE [LARGE SCALE GENOMIC DNA]</scope>
    <source>
        <strain evidence="3 4">ACM 3522</strain>
    </source>
</reference>
<dbReference type="RefSeq" id="WP_277417880.1">
    <property type="nucleotide sequence ID" value="NZ_CP119083.1"/>
</dbReference>
<dbReference type="NCBIfam" id="TIGR02595">
    <property type="entry name" value="PEP_CTERM"/>
    <property type="match status" value="1"/>
</dbReference>
<keyword evidence="1" id="KW-0732">Signal</keyword>
<dbReference type="NCBIfam" id="NF035944">
    <property type="entry name" value="PEPxxWA-CTERM"/>
    <property type="match status" value="1"/>
</dbReference>
<dbReference type="Pfam" id="PF07589">
    <property type="entry name" value="PEP-CTERM"/>
    <property type="match status" value="1"/>
</dbReference>
<evidence type="ECO:0000256" key="1">
    <source>
        <dbReference type="SAM" id="SignalP"/>
    </source>
</evidence>
<evidence type="ECO:0000259" key="2">
    <source>
        <dbReference type="Pfam" id="PF07589"/>
    </source>
</evidence>
<evidence type="ECO:0000313" key="3">
    <source>
        <dbReference type="EMBL" id="WEF35214.1"/>
    </source>
</evidence>
<dbReference type="EMBL" id="CP119083">
    <property type="protein sequence ID" value="WEF35214.1"/>
    <property type="molecule type" value="Genomic_DNA"/>
</dbReference>
<feature type="domain" description="Ice-binding protein C-terminal" evidence="2">
    <location>
        <begin position="215"/>
        <end position="239"/>
    </location>
</feature>
<feature type="chain" id="PRO_5046211998" evidence="1">
    <location>
        <begin position="23"/>
        <end position="243"/>
    </location>
</feature>
<feature type="signal peptide" evidence="1">
    <location>
        <begin position="1"/>
        <end position="22"/>
    </location>
</feature>